<dbReference type="InterPro" id="IPR000210">
    <property type="entry name" value="BTB/POZ_dom"/>
</dbReference>
<evidence type="ECO:0000313" key="3">
    <source>
        <dbReference type="EMBL" id="KAF7312395.1"/>
    </source>
</evidence>
<dbReference type="PROSITE" id="PS50097">
    <property type="entry name" value="BTB"/>
    <property type="match status" value="1"/>
</dbReference>
<evidence type="ECO:0000313" key="4">
    <source>
        <dbReference type="Proteomes" id="UP000636479"/>
    </source>
</evidence>
<evidence type="ECO:0000256" key="1">
    <source>
        <dbReference type="SAM" id="MobiDB-lite"/>
    </source>
</evidence>
<organism evidence="3 4">
    <name type="scientific">Mycena indigotica</name>
    <dbReference type="NCBI Taxonomy" id="2126181"/>
    <lineage>
        <taxon>Eukaryota</taxon>
        <taxon>Fungi</taxon>
        <taxon>Dikarya</taxon>
        <taxon>Basidiomycota</taxon>
        <taxon>Agaricomycotina</taxon>
        <taxon>Agaricomycetes</taxon>
        <taxon>Agaricomycetidae</taxon>
        <taxon>Agaricales</taxon>
        <taxon>Marasmiineae</taxon>
        <taxon>Mycenaceae</taxon>
        <taxon>Mycena</taxon>
    </lineage>
</organism>
<feature type="domain" description="BTB" evidence="2">
    <location>
        <begin position="27"/>
        <end position="100"/>
    </location>
</feature>
<dbReference type="EMBL" id="JACAZF010000002">
    <property type="protein sequence ID" value="KAF7312395.1"/>
    <property type="molecule type" value="Genomic_DNA"/>
</dbReference>
<accession>A0A8H6T5D7</accession>
<name>A0A8H6T5D7_9AGAR</name>
<keyword evidence="4" id="KW-1185">Reference proteome</keyword>
<evidence type="ECO:0000259" key="2">
    <source>
        <dbReference type="PROSITE" id="PS50097"/>
    </source>
</evidence>
<sequence length="352" mass="39453">MAAIVPESHPLPTTRAPYIQHPVFWLEDGSLVVELDGHGFKVHKTLLTRHSLLFLSHSKSPHYHIGGVEHLQIDPARRVSAPDFVVLLESLYHDVLLSPEIPFPRIVSLVRVSSPNQLHFPRFHEAALRYFVDLFPSGPKPFVHPPYLEEALALAIEFNVESVWMSHVHIQRPLTVNVQVQKGLYYSLVTTSNFDMDEAGENLDSRPPPPSDSSQIASIDRESDPGVDLETAAATPSTGDAHKPGLPLHESQKCTRLMTQFIDYFSPLLFTAPAAAHMACTDVFAGTWMKLVIQPAIEDDGVYKPLETLERFKSVDWAQAGLCGACVLDKHTEWTEEQKAVWTAMDEWLRTE</sequence>
<dbReference type="OrthoDB" id="3249359at2759"/>
<dbReference type="AlphaFoldDB" id="A0A8H6T5D7"/>
<proteinExistence type="predicted"/>
<dbReference type="GeneID" id="59341924"/>
<dbReference type="RefSeq" id="XP_037224503.1">
    <property type="nucleotide sequence ID" value="XM_037359408.1"/>
</dbReference>
<protein>
    <submittedName>
        <fullName evidence="3">BTB domain-containing protein</fullName>
    </submittedName>
</protein>
<gene>
    <name evidence="3" type="ORF">MIND_00252900</name>
</gene>
<feature type="region of interest" description="Disordered" evidence="1">
    <location>
        <begin position="197"/>
        <end position="247"/>
    </location>
</feature>
<reference evidence="3" key="1">
    <citation type="submission" date="2020-05" db="EMBL/GenBank/DDBJ databases">
        <title>Mycena genomes resolve the evolution of fungal bioluminescence.</title>
        <authorList>
            <person name="Tsai I.J."/>
        </authorList>
    </citation>
    <scope>NUCLEOTIDE SEQUENCE</scope>
    <source>
        <strain evidence="3">171206Taipei</strain>
    </source>
</reference>
<comment type="caution">
    <text evidence="3">The sequence shown here is derived from an EMBL/GenBank/DDBJ whole genome shotgun (WGS) entry which is preliminary data.</text>
</comment>
<dbReference type="Proteomes" id="UP000636479">
    <property type="component" value="Unassembled WGS sequence"/>
</dbReference>